<keyword evidence="2" id="KW-1185">Reference proteome</keyword>
<sequence>MGKVNKRNKRSKKVGQQVQKIHSTKFQNLIKEIDQSVIPNERLAFLSQLNMLILQNTGKDNITMDDCKQAIDLIVNKLISDNNTTIKIESVGVLRNVILLINESHKENNLMSYLWDQKSLWDIVKNGMENSTISLNNLIEKKSDSTIKADEYEMLIDYIDNILHILTLVLTNENSEEIMMNFLNTDSKLDDTCNYLLKNFEYCLNGNNKFNYKLLDAALEFLYEFSSQSLQFLEYMFTKMPKLLKVVKSLQFSVSNGDSEHKKMYNVLLIGLLIQISELENTSSEQLGSYMKNIMENSQKLDFEQTKSVNIMEISLDLIIADLENIGEKLEKGEVNLNSEDLHNVLINALPSYLNGLYEELSVSKEKNTSLIIRLLLCWNNYILLSGSNIFNQSTLIEYITKITHIDEEVDNLVEYKLTTLQTLIEIDCNRFVQDVLVKNGNDFIKMNDVANNSANDSFCEQIMTMYLKETSDLEIRERIVSILVNFMKISSSNLSNIGKFLLSLINIEKDEQLLIKIFYKIFEIFGLDEEDIRRNSTIHFDKMELDQVYEDLKIQDKLNEISKNINHLKTIVHDKQAMRELTNNLNGFLQYKLYN</sequence>
<evidence type="ECO:0008006" key="3">
    <source>
        <dbReference type="Google" id="ProtNLM"/>
    </source>
</evidence>
<dbReference type="EMBL" id="FQNF01000034">
    <property type="protein sequence ID" value="SGZ39920.1"/>
    <property type="molecule type" value="Genomic_DNA"/>
</dbReference>
<dbReference type="AlphaFoldDB" id="A0A1L0B0I4"/>
<evidence type="ECO:0000313" key="1">
    <source>
        <dbReference type="EMBL" id="SGZ39920.1"/>
    </source>
</evidence>
<dbReference type="Proteomes" id="UP000183365">
    <property type="component" value="Unassembled WGS sequence"/>
</dbReference>
<dbReference type="OrthoDB" id="288703at2759"/>
<protein>
    <recommendedName>
        <fullName evidence="3">Synchronized import protein 1</fullName>
    </recommendedName>
</protein>
<organism evidence="1 2">
    <name type="scientific">Hanseniaspora guilliermondii</name>
    <dbReference type="NCBI Taxonomy" id="56406"/>
    <lineage>
        <taxon>Eukaryota</taxon>
        <taxon>Fungi</taxon>
        <taxon>Dikarya</taxon>
        <taxon>Ascomycota</taxon>
        <taxon>Saccharomycotina</taxon>
        <taxon>Saccharomycetes</taxon>
        <taxon>Saccharomycodales</taxon>
        <taxon>Saccharomycodaceae</taxon>
        <taxon>Hanseniaspora</taxon>
    </lineage>
</organism>
<proteinExistence type="predicted"/>
<name>A0A1L0B0I4_9ASCO</name>
<reference evidence="2" key="1">
    <citation type="submission" date="2016-11" db="EMBL/GenBank/DDBJ databases">
        <authorList>
            <person name="Guldener U."/>
        </authorList>
    </citation>
    <scope>NUCLEOTIDE SEQUENCE [LARGE SCALE GENOMIC DNA]</scope>
</reference>
<evidence type="ECO:0000313" key="2">
    <source>
        <dbReference type="Proteomes" id="UP000183365"/>
    </source>
</evidence>
<gene>
    <name evidence="1" type="ORF">HGUI_02120</name>
</gene>
<accession>A0A1L0B0I4</accession>
<dbReference type="VEuPathDB" id="FungiDB:HGUI_02120"/>